<evidence type="ECO:0000256" key="3">
    <source>
        <dbReference type="PIRSR" id="PIRSR607837-1"/>
    </source>
</evidence>
<dbReference type="PANTHER" id="PTHR37302:SF3">
    <property type="entry name" value="DAMAGE-INDUCIBLE PROTEIN DINB"/>
    <property type="match status" value="1"/>
</dbReference>
<dbReference type="STRING" id="1116391.PM3016_1265"/>
<protein>
    <submittedName>
        <fullName evidence="4">DinB family protein</fullName>
    </submittedName>
</protein>
<dbReference type="Pfam" id="PF05163">
    <property type="entry name" value="DinB"/>
    <property type="match status" value="1"/>
</dbReference>
<dbReference type="InterPro" id="IPR007837">
    <property type="entry name" value="DinB"/>
</dbReference>
<dbReference type="Proteomes" id="UP000007523">
    <property type="component" value="Chromosome"/>
</dbReference>
<accession>H6N9N8</accession>
<evidence type="ECO:0000256" key="1">
    <source>
        <dbReference type="ARBA" id="ARBA00008635"/>
    </source>
</evidence>
<proteinExistence type="inferred from homology"/>
<evidence type="ECO:0000256" key="2">
    <source>
        <dbReference type="ARBA" id="ARBA00022723"/>
    </source>
</evidence>
<comment type="similarity">
    <text evidence="1">Belongs to the DinB family.</text>
</comment>
<dbReference type="EMBL" id="CP003235">
    <property type="protein sequence ID" value="AFC28195.1"/>
    <property type="molecule type" value="Genomic_DNA"/>
</dbReference>
<evidence type="ECO:0000313" key="4">
    <source>
        <dbReference type="EMBL" id="AFC28195.1"/>
    </source>
</evidence>
<keyword evidence="2 3" id="KW-0479">Metal-binding</keyword>
<feature type="binding site" evidence="3">
    <location>
        <position position="126"/>
    </location>
    <ligand>
        <name>a divalent metal cation</name>
        <dbReference type="ChEBI" id="CHEBI:60240"/>
    </ligand>
</feature>
<keyword evidence="5" id="KW-1185">Reference proteome</keyword>
<feature type="binding site" evidence="3">
    <location>
        <position position="122"/>
    </location>
    <ligand>
        <name>a divalent metal cation</name>
        <dbReference type="ChEBI" id="CHEBI:60240"/>
    </ligand>
</feature>
<organism evidence="4 5">
    <name type="scientific">Paenibacillus mucilaginosus 3016</name>
    <dbReference type="NCBI Taxonomy" id="1116391"/>
    <lineage>
        <taxon>Bacteria</taxon>
        <taxon>Bacillati</taxon>
        <taxon>Bacillota</taxon>
        <taxon>Bacilli</taxon>
        <taxon>Bacillales</taxon>
        <taxon>Paenibacillaceae</taxon>
        <taxon>Paenibacillus</taxon>
    </lineage>
</organism>
<dbReference type="PANTHER" id="PTHR37302">
    <property type="entry name" value="SLR1116 PROTEIN"/>
    <property type="match status" value="1"/>
</dbReference>
<dbReference type="InterPro" id="IPR034660">
    <property type="entry name" value="DinB/YfiT-like"/>
</dbReference>
<feature type="binding site" evidence="3">
    <location>
        <position position="39"/>
    </location>
    <ligand>
        <name>a divalent metal cation</name>
        <dbReference type="ChEBI" id="CHEBI:60240"/>
    </ligand>
</feature>
<gene>
    <name evidence="4" type="ORF">PM3016_1265</name>
</gene>
<dbReference type="KEGG" id="pmq:PM3016_1265"/>
<dbReference type="SUPFAM" id="SSF109854">
    <property type="entry name" value="DinB/YfiT-like putative metalloenzymes"/>
    <property type="match status" value="1"/>
</dbReference>
<evidence type="ECO:0000313" key="5">
    <source>
        <dbReference type="Proteomes" id="UP000007523"/>
    </source>
</evidence>
<reference evidence="4 5" key="1">
    <citation type="journal article" date="2012" name="J. Bacteriol.">
        <title>Complete Genome Sequence of Paenibacillus mucilaginosus 3016, a Bacterium Functional as Microbial Fertilizer.</title>
        <authorList>
            <person name="Ma M."/>
            <person name="Wang Z."/>
            <person name="Li L."/>
            <person name="Jiang X."/>
            <person name="Guan D."/>
            <person name="Cao F."/>
            <person name="Chen H."/>
            <person name="Wang X."/>
            <person name="Shen D."/>
            <person name="Du B."/>
            <person name="Li J."/>
        </authorList>
    </citation>
    <scope>NUCLEOTIDE SEQUENCE [LARGE SCALE GENOMIC DNA]</scope>
    <source>
        <strain evidence="4 5">3016</strain>
    </source>
</reference>
<dbReference type="GO" id="GO:0046872">
    <property type="term" value="F:metal ion binding"/>
    <property type="evidence" value="ECO:0007669"/>
    <property type="project" value="UniProtKB-KW"/>
</dbReference>
<name>H6N9N8_9BACL</name>
<dbReference type="RefSeq" id="WP_014368838.1">
    <property type="nucleotide sequence ID" value="NC_016935.1"/>
</dbReference>
<sequence length="174" mass="19132">MQTIRNLFAHLDWANRELLEALRAAPAEKAEKASILFLHVLLAERIWLTRLRGESSEGLSVWEDHADPAAYAALIEANGSGFRAWLDALPEDRIDKPIAYRTIAGAPFESSPRDILIHVALHGQYHRGQINAALRAGGGSRPPWITSCTRGLVQTSDPHNTETVGHCAKHSCIA</sequence>
<dbReference type="Gene3D" id="1.20.120.450">
    <property type="entry name" value="dinb family like domain"/>
    <property type="match status" value="1"/>
</dbReference>
<dbReference type="HOGENOM" id="CLU_101283_3_0_9"/>
<dbReference type="AlphaFoldDB" id="H6N9N8"/>